<proteinExistence type="predicted"/>
<dbReference type="EMBL" id="SZUV01000001">
    <property type="protein sequence ID" value="TQN50236.1"/>
    <property type="molecule type" value="Genomic_DNA"/>
</dbReference>
<protein>
    <submittedName>
        <fullName evidence="1">Uncharacterized protein</fullName>
    </submittedName>
</protein>
<accession>A0A543Q1M2</accession>
<organism evidence="1 2">
    <name type="scientific">Acidithiobacillus thiooxidans ATCC 19377</name>
    <dbReference type="NCBI Taxonomy" id="637390"/>
    <lineage>
        <taxon>Bacteria</taxon>
        <taxon>Pseudomonadati</taxon>
        <taxon>Pseudomonadota</taxon>
        <taxon>Acidithiobacillia</taxon>
        <taxon>Acidithiobacillales</taxon>
        <taxon>Acidithiobacillaceae</taxon>
        <taxon>Acidithiobacillus</taxon>
    </lineage>
</organism>
<dbReference type="RefSeq" id="WP_142086101.1">
    <property type="nucleotide sequence ID" value="NZ_SZUV01000001.1"/>
</dbReference>
<evidence type="ECO:0000313" key="1">
    <source>
        <dbReference type="EMBL" id="TQN50236.1"/>
    </source>
</evidence>
<reference evidence="1 2" key="1">
    <citation type="submission" date="2019-03" db="EMBL/GenBank/DDBJ databases">
        <title>New insights into Acidothiobacillus thiooxidans sulfur metabolism through coupled gene expression, solution geochemistry, microscopy and spectroscopy analyses.</title>
        <authorList>
            <person name="Camacho D."/>
            <person name="Frazao R."/>
            <person name="Fouillen A."/>
            <person name="Nanci A."/>
            <person name="Lang B.F."/>
            <person name="Apte S.C."/>
            <person name="Baron C."/>
            <person name="Warren L.A."/>
        </authorList>
    </citation>
    <scope>NUCLEOTIDE SEQUENCE [LARGE SCALE GENOMIC DNA]</scope>
    <source>
        <strain evidence="1 2">ATCC 19377</strain>
    </source>
</reference>
<name>A0A543Q1M2_ACITH</name>
<evidence type="ECO:0000313" key="2">
    <source>
        <dbReference type="Proteomes" id="UP000315403"/>
    </source>
</evidence>
<dbReference type="AlphaFoldDB" id="A0A543Q1M2"/>
<sequence length="78" mass="8798">MGRNGSGPYLKKEVKMLNDMDKERLVKASQSANLFVQDLQALGEADNFLLANIGEELLKKAAQLEQRLLRIERATHTE</sequence>
<dbReference type="Proteomes" id="UP000315403">
    <property type="component" value="Unassembled WGS sequence"/>
</dbReference>
<gene>
    <name evidence="1" type="ORF">DLNHIDIE_00089</name>
</gene>
<comment type="caution">
    <text evidence="1">The sequence shown here is derived from an EMBL/GenBank/DDBJ whole genome shotgun (WGS) entry which is preliminary data.</text>
</comment>